<keyword evidence="12" id="KW-1185">Reference proteome</keyword>
<dbReference type="Gene3D" id="3.50.50.100">
    <property type="match status" value="1"/>
</dbReference>
<comment type="similarity">
    <text evidence="1">Belongs to the NADH dehydrogenase family.</text>
</comment>
<feature type="transmembrane region" description="Helical" evidence="8">
    <location>
        <begin position="553"/>
        <end position="577"/>
    </location>
</feature>
<evidence type="ECO:0000259" key="10">
    <source>
        <dbReference type="Pfam" id="PF07992"/>
    </source>
</evidence>
<evidence type="ECO:0000256" key="1">
    <source>
        <dbReference type="ARBA" id="ARBA00005272"/>
    </source>
</evidence>
<dbReference type="InterPro" id="IPR045024">
    <property type="entry name" value="NDH-2"/>
</dbReference>
<keyword evidence="3" id="KW-0285">Flavoprotein</keyword>
<keyword evidence="8" id="KW-1133">Transmembrane helix</keyword>
<dbReference type="InterPro" id="IPR023753">
    <property type="entry name" value="FAD/NAD-binding_dom"/>
</dbReference>
<evidence type="ECO:0000256" key="3">
    <source>
        <dbReference type="ARBA" id="ARBA00022630"/>
    </source>
</evidence>
<dbReference type="Pfam" id="PF07992">
    <property type="entry name" value="Pyr_redox_2"/>
    <property type="match status" value="1"/>
</dbReference>
<evidence type="ECO:0000256" key="8">
    <source>
        <dbReference type="SAM" id="Phobius"/>
    </source>
</evidence>
<dbReference type="EMBL" id="JAHBCL010000019">
    <property type="protein sequence ID" value="MBS7527372.1"/>
    <property type="molecule type" value="Genomic_DNA"/>
</dbReference>
<dbReference type="InterPro" id="IPR007301">
    <property type="entry name" value="DoxD"/>
</dbReference>
<dbReference type="PANTHER" id="PTHR43706">
    <property type="entry name" value="NADH DEHYDROGENASE"/>
    <property type="match status" value="1"/>
</dbReference>
<keyword evidence="8" id="KW-0812">Transmembrane</keyword>
<evidence type="ECO:0000256" key="4">
    <source>
        <dbReference type="ARBA" id="ARBA00022827"/>
    </source>
</evidence>
<comment type="catalytic activity">
    <reaction evidence="7">
        <text>a quinone + NADH + H(+) = a quinol + NAD(+)</text>
        <dbReference type="Rhea" id="RHEA:46160"/>
        <dbReference type="ChEBI" id="CHEBI:15378"/>
        <dbReference type="ChEBI" id="CHEBI:24646"/>
        <dbReference type="ChEBI" id="CHEBI:57540"/>
        <dbReference type="ChEBI" id="CHEBI:57945"/>
        <dbReference type="ChEBI" id="CHEBI:132124"/>
        <dbReference type="EC" id="1.6.5.9"/>
    </reaction>
</comment>
<dbReference type="PRINTS" id="PR00368">
    <property type="entry name" value="FADPNR"/>
</dbReference>
<dbReference type="PANTHER" id="PTHR43706:SF47">
    <property type="entry name" value="EXTERNAL NADH-UBIQUINONE OXIDOREDUCTASE 1, MITOCHONDRIAL-RELATED"/>
    <property type="match status" value="1"/>
</dbReference>
<feature type="transmembrane region" description="Helical" evidence="8">
    <location>
        <begin position="517"/>
        <end position="541"/>
    </location>
</feature>
<protein>
    <recommendedName>
        <fullName evidence="2">NADH:ubiquinone reductase (non-electrogenic)</fullName>
        <ecNumber evidence="2">1.6.5.9</ecNumber>
    </recommendedName>
</protein>
<evidence type="ECO:0000256" key="7">
    <source>
        <dbReference type="ARBA" id="ARBA00047599"/>
    </source>
</evidence>
<dbReference type="EC" id="1.6.5.9" evidence="2"/>
<evidence type="ECO:0000313" key="11">
    <source>
        <dbReference type="EMBL" id="MBS7527372.1"/>
    </source>
</evidence>
<organism evidence="11 12">
    <name type="scientific">Fusibacter paucivorans</name>
    <dbReference type="NCBI Taxonomy" id="76009"/>
    <lineage>
        <taxon>Bacteria</taxon>
        <taxon>Bacillati</taxon>
        <taxon>Bacillota</taxon>
        <taxon>Clostridia</taxon>
        <taxon>Eubacteriales</taxon>
        <taxon>Eubacteriales Family XII. Incertae Sedis</taxon>
        <taxon>Fusibacter</taxon>
    </lineage>
</organism>
<name>A0ABS5PTK6_9FIRM</name>
<evidence type="ECO:0000259" key="9">
    <source>
        <dbReference type="Pfam" id="PF04173"/>
    </source>
</evidence>
<sequence>MSEKKKIIILGGGYAGVKAGKTLHKAFKDNPDVEITLIDKNTYHTLMTELHEVAGHRTSPDSIRIDLRTIFKGRSVKVVTDTITKVDFETKQIASEKKTYDFDYLLLACGSDTNSFGIPGIEEHAFTLWSYDDAITIRQHVESMFQAAAIEEDADIRKKLLTFAVVGGGFTGVEMAGELGEAKEHLSEKYGIDKSEVKIYNIEATPRILNTLKDDRQVEKVESRYRKIGVELLKNAALVKATEDGFELKDGRFIETKTLIWGAGIKVSNFIAKLGLEAGRGGRAVVNEFMQSPQYDNVFIAGDNTHYEDNDGLLPQIVEAAEQSGHTAAENIIASINGAPMKSHKQVYHGFMVSVGSRYCVSDNNGLKLSGFFSMLVKHMVNFYYLFTVSGLAQLWEYLRHEFFHTKNNRSIVGGHFSKASPNFWMVPFRVYLGFMWLFEGLHKIDEGWLTSAKMIASDAVTQASEWTGGAAEGAAEGAAAVQPLLKEVPGIVQWMIDKIIAPNAIPFQTIMVFAEIAFGLMLIAGLFTFISAVVTTGMTVAITLTGMSDASILWYFFGGIAIIAGAGSTFGLDYYLLPPLKRWWKQTAFAQKSYLYFH</sequence>
<evidence type="ECO:0000313" key="12">
    <source>
        <dbReference type="Proteomes" id="UP000746471"/>
    </source>
</evidence>
<accession>A0ABS5PTK6</accession>
<proteinExistence type="inferred from homology"/>
<evidence type="ECO:0000256" key="5">
    <source>
        <dbReference type="ARBA" id="ARBA00023002"/>
    </source>
</evidence>
<feature type="domain" description="TQO small subunit DoxD" evidence="9">
    <location>
        <begin position="491"/>
        <end position="596"/>
    </location>
</feature>
<keyword evidence="5" id="KW-0560">Oxidoreductase</keyword>
<dbReference type="RefSeq" id="WP_213237233.1">
    <property type="nucleotide sequence ID" value="NZ_JAHBCL010000019.1"/>
</dbReference>
<keyword evidence="4" id="KW-0274">FAD</keyword>
<comment type="caution">
    <text evidence="11">The sequence shown here is derived from an EMBL/GenBank/DDBJ whole genome shotgun (WGS) entry which is preliminary data.</text>
</comment>
<evidence type="ECO:0000256" key="2">
    <source>
        <dbReference type="ARBA" id="ARBA00012637"/>
    </source>
</evidence>
<dbReference type="SUPFAM" id="SSF51905">
    <property type="entry name" value="FAD/NAD(P)-binding domain"/>
    <property type="match status" value="2"/>
</dbReference>
<keyword evidence="6" id="KW-0520">NAD</keyword>
<feature type="domain" description="FAD/NAD(P)-binding" evidence="10">
    <location>
        <begin position="6"/>
        <end position="323"/>
    </location>
</feature>
<dbReference type="Proteomes" id="UP000746471">
    <property type="component" value="Unassembled WGS sequence"/>
</dbReference>
<reference evidence="11 12" key="1">
    <citation type="submission" date="2021-05" db="EMBL/GenBank/DDBJ databases">
        <title>Fusibacter ferrireducens sp. nov., an anaerobic, sulfur- and Fe-reducing bacterium isolated from the mangrove sediment.</title>
        <authorList>
            <person name="Qiu D."/>
        </authorList>
    </citation>
    <scope>NUCLEOTIDE SEQUENCE [LARGE SCALE GENOMIC DNA]</scope>
    <source>
        <strain evidence="11 12">DSM 12116</strain>
    </source>
</reference>
<dbReference type="InterPro" id="IPR036188">
    <property type="entry name" value="FAD/NAD-bd_sf"/>
</dbReference>
<gene>
    <name evidence="11" type="ORF">KHM83_11835</name>
</gene>
<keyword evidence="8" id="KW-0472">Membrane</keyword>
<evidence type="ECO:0000256" key="6">
    <source>
        <dbReference type="ARBA" id="ARBA00023027"/>
    </source>
</evidence>
<dbReference type="Pfam" id="PF04173">
    <property type="entry name" value="DoxD"/>
    <property type="match status" value="1"/>
</dbReference>